<sequence length="251" mass="27922">MNWKIRLRAAGVHLISCLTVAALAAAVVFLVWYPWPYQVVSGGQDLFILLVTVDIIMGPLITLAIFNINKPKAELRRDLAIIVVLQLAALIFGLHTVYAVRPAVLALEIDRFRVSTAIDIANSELDLAPDEFKTLSITGPRLVDTRAPKDEERYNAIVLGMNGVDLGSRPSFWKNWDESSRQRTLKFGKPLTDWLSQHPSDLDKLQPAIERTGRPASQLLYLPMLARRTDWSVLVDKTTGDPVGFAPIDAP</sequence>
<feature type="transmembrane region" description="Helical" evidence="1">
    <location>
        <begin position="79"/>
        <end position="100"/>
    </location>
</feature>
<feature type="transmembrane region" description="Helical" evidence="1">
    <location>
        <begin position="47"/>
        <end position="67"/>
    </location>
</feature>
<keyword evidence="3" id="KW-1185">Reference proteome</keyword>
<gene>
    <name evidence="2" type="ORF">N4261_25080</name>
</gene>
<keyword evidence="1" id="KW-0812">Transmembrane</keyword>
<protein>
    <submittedName>
        <fullName evidence="2">Pilus assembly protein</fullName>
    </submittedName>
</protein>
<evidence type="ECO:0000313" key="2">
    <source>
        <dbReference type="EMBL" id="UXH78184.1"/>
    </source>
</evidence>
<keyword evidence="1" id="KW-0472">Membrane</keyword>
<dbReference type="InterPro" id="IPR047814">
    <property type="entry name" value="TfpX/TfpZ-like"/>
</dbReference>
<keyword evidence="1" id="KW-1133">Transmembrane helix</keyword>
<dbReference type="NCBIfam" id="NF041437">
    <property type="entry name" value="TfpZ"/>
    <property type="match status" value="1"/>
</dbReference>
<evidence type="ECO:0000313" key="3">
    <source>
        <dbReference type="Proteomes" id="UP001064933"/>
    </source>
</evidence>
<dbReference type="RefSeq" id="WP_261757961.1">
    <property type="nucleotide sequence ID" value="NZ_CP104562.2"/>
</dbReference>
<dbReference type="EMBL" id="CP104562">
    <property type="protein sequence ID" value="UXH78184.1"/>
    <property type="molecule type" value="Genomic_DNA"/>
</dbReference>
<proteinExistence type="predicted"/>
<feature type="transmembrane region" description="Helical" evidence="1">
    <location>
        <begin position="12"/>
        <end position="35"/>
    </location>
</feature>
<accession>A0ABY6B2H4</accession>
<name>A0ABY6B2H4_9BURK</name>
<organism evidence="2 3">
    <name type="scientific">Roseateles amylovorans</name>
    <dbReference type="NCBI Taxonomy" id="2978473"/>
    <lineage>
        <taxon>Bacteria</taxon>
        <taxon>Pseudomonadati</taxon>
        <taxon>Pseudomonadota</taxon>
        <taxon>Betaproteobacteria</taxon>
        <taxon>Burkholderiales</taxon>
        <taxon>Sphaerotilaceae</taxon>
        <taxon>Roseateles</taxon>
    </lineage>
</organism>
<dbReference type="Proteomes" id="UP001064933">
    <property type="component" value="Chromosome"/>
</dbReference>
<evidence type="ECO:0000256" key="1">
    <source>
        <dbReference type="SAM" id="Phobius"/>
    </source>
</evidence>
<reference evidence="2" key="1">
    <citation type="submission" date="2022-10" db="EMBL/GenBank/DDBJ databases">
        <title>Characterization and whole genome sequencing of a new Roseateles species, isolated from fresh water.</title>
        <authorList>
            <person name="Guliayeva D.Y."/>
            <person name="Akhremchuk A.E."/>
            <person name="Sikolenko M.A."/>
            <person name="Valentovich L.N."/>
            <person name="Sidarenka A.V."/>
        </authorList>
    </citation>
    <scope>NUCLEOTIDE SEQUENCE</scope>
    <source>
        <strain evidence="2">BIM B-1768</strain>
    </source>
</reference>